<name>A0A2L0EZ19_SORCE</name>
<gene>
    <name evidence="1" type="ORF">SOCE26_060130</name>
</gene>
<evidence type="ECO:0000313" key="2">
    <source>
        <dbReference type="Proteomes" id="UP000238348"/>
    </source>
</evidence>
<dbReference type="EMBL" id="CP012673">
    <property type="protein sequence ID" value="AUX44547.1"/>
    <property type="molecule type" value="Genomic_DNA"/>
</dbReference>
<organism evidence="1 2">
    <name type="scientific">Sorangium cellulosum</name>
    <name type="common">Polyangium cellulosum</name>
    <dbReference type="NCBI Taxonomy" id="56"/>
    <lineage>
        <taxon>Bacteria</taxon>
        <taxon>Pseudomonadati</taxon>
        <taxon>Myxococcota</taxon>
        <taxon>Polyangia</taxon>
        <taxon>Polyangiales</taxon>
        <taxon>Polyangiaceae</taxon>
        <taxon>Sorangium</taxon>
    </lineage>
</organism>
<evidence type="ECO:0000313" key="1">
    <source>
        <dbReference type="EMBL" id="AUX44547.1"/>
    </source>
</evidence>
<protein>
    <submittedName>
        <fullName evidence="1">Uncharacterized protein</fullName>
    </submittedName>
</protein>
<sequence length="56" mass="5706">MVLRPAWMMAISRPLGRGSSAPMAIAGVAPTPHGAMGILPATARCGEAMTIVDLSD</sequence>
<dbReference type="AlphaFoldDB" id="A0A2L0EZ19"/>
<proteinExistence type="predicted"/>
<dbReference type="Proteomes" id="UP000238348">
    <property type="component" value="Chromosome"/>
</dbReference>
<reference evidence="1 2" key="1">
    <citation type="submission" date="2015-09" db="EMBL/GenBank/DDBJ databases">
        <title>Sorangium comparison.</title>
        <authorList>
            <person name="Zaburannyi N."/>
            <person name="Bunk B."/>
            <person name="Overmann J."/>
            <person name="Mueller R."/>
        </authorList>
    </citation>
    <scope>NUCLEOTIDE SEQUENCE [LARGE SCALE GENOMIC DNA]</scope>
    <source>
        <strain evidence="1 2">So ce26</strain>
    </source>
</reference>
<accession>A0A2L0EZ19</accession>